<dbReference type="InterPro" id="IPR011042">
    <property type="entry name" value="6-blade_b-propeller_TolB-like"/>
</dbReference>
<dbReference type="Gene3D" id="2.120.10.30">
    <property type="entry name" value="TolB, C-terminal domain"/>
    <property type="match status" value="1"/>
</dbReference>
<name>A0ABT0BYB5_9BACT</name>
<reference evidence="2 3" key="1">
    <citation type="submission" date="2022-03" db="EMBL/GenBank/DDBJ databases">
        <title>Parabacteroides sp. nov. isolated from swine feces.</title>
        <authorList>
            <person name="Bak J.E."/>
        </authorList>
    </citation>
    <scope>NUCLEOTIDE SEQUENCE [LARGE SCALE GENOMIC DNA]</scope>
    <source>
        <strain evidence="2 3">AGMB00274</strain>
    </source>
</reference>
<dbReference type="SUPFAM" id="SSF63825">
    <property type="entry name" value="YWTD domain"/>
    <property type="match status" value="1"/>
</dbReference>
<dbReference type="EMBL" id="JAKZMM010000005">
    <property type="protein sequence ID" value="MCJ2379625.1"/>
    <property type="molecule type" value="Genomic_DNA"/>
</dbReference>
<dbReference type="RefSeq" id="WP_243323355.1">
    <property type="nucleotide sequence ID" value="NZ_JAKZMM010000005.1"/>
</dbReference>
<evidence type="ECO:0000313" key="2">
    <source>
        <dbReference type="EMBL" id="MCJ2379625.1"/>
    </source>
</evidence>
<dbReference type="Proteomes" id="UP001165444">
    <property type="component" value="Unassembled WGS sequence"/>
</dbReference>
<organism evidence="2 3">
    <name type="scientific">Parabacteroides faecalis</name>
    <dbReference type="NCBI Taxonomy" id="2924040"/>
    <lineage>
        <taxon>Bacteria</taxon>
        <taxon>Pseudomonadati</taxon>
        <taxon>Bacteroidota</taxon>
        <taxon>Bacteroidia</taxon>
        <taxon>Bacteroidales</taxon>
        <taxon>Tannerellaceae</taxon>
        <taxon>Parabacteroides</taxon>
    </lineage>
</organism>
<keyword evidence="3" id="KW-1185">Reference proteome</keyword>
<evidence type="ECO:0000313" key="3">
    <source>
        <dbReference type="Proteomes" id="UP001165444"/>
    </source>
</evidence>
<comment type="caution">
    <text evidence="2">The sequence shown here is derived from an EMBL/GenBank/DDBJ whole genome shotgun (WGS) entry which is preliminary data.</text>
</comment>
<gene>
    <name evidence="2" type="ORF">MUN53_03220</name>
</gene>
<feature type="signal peptide" evidence="1">
    <location>
        <begin position="1"/>
        <end position="23"/>
    </location>
</feature>
<dbReference type="Pfam" id="PF17170">
    <property type="entry name" value="DUF5128"/>
    <property type="match status" value="1"/>
</dbReference>
<protein>
    <submittedName>
        <fullName evidence="2">6-bladed beta-propeller</fullName>
    </submittedName>
</protein>
<sequence>MKTLIFIETILLLVMTSCGSDNASTDGFITVDVTKSNYSPKKELVLQDFMDVEYIPMETNDEFVNQGYVNAIGEKYIIVTNYREDGDIFVYNRKGKAIRKINRKGQGGEEYIYCGGVTLDEENEELFINDSYAKKIKVYDLEGNFKRALIQKSVNNSFYVDIFDYDKENLICYDKFNFEIPFLLVSKQDGSITKEIKVPFKEKKLFFIVIRKPDGVVTASAGPGPYCSIFPLGKNWLLFEASSDTIYTLMPDLSLHPFIVRTPPIHTMDPEIYPVLRMVSDRYYFMESVKNVYDFRKDEGFPRTYFVYDTQEKDFFSYIIYNGDYSYKKELYMVMFAPINAKGELCATIDAFDLGKDYKEGKLKGKLKDIAAKLGEDDNRVIMLVKPKK</sequence>
<accession>A0ABT0BYB5</accession>
<evidence type="ECO:0000256" key="1">
    <source>
        <dbReference type="SAM" id="SignalP"/>
    </source>
</evidence>
<keyword evidence="1" id="KW-0732">Signal</keyword>
<feature type="chain" id="PRO_5046035921" evidence="1">
    <location>
        <begin position="24"/>
        <end position="389"/>
    </location>
</feature>
<proteinExistence type="predicted"/>